<dbReference type="Gene3D" id="3.40.50.300">
    <property type="entry name" value="P-loop containing nucleotide triphosphate hydrolases"/>
    <property type="match status" value="1"/>
</dbReference>
<organism evidence="4 5">
    <name type="scientific">Thelephora terrestris</name>
    <dbReference type="NCBI Taxonomy" id="56493"/>
    <lineage>
        <taxon>Eukaryota</taxon>
        <taxon>Fungi</taxon>
        <taxon>Dikarya</taxon>
        <taxon>Basidiomycota</taxon>
        <taxon>Agaricomycotina</taxon>
        <taxon>Agaricomycetes</taxon>
        <taxon>Thelephorales</taxon>
        <taxon>Thelephoraceae</taxon>
        <taxon>Thelephora</taxon>
    </lineage>
</organism>
<dbReference type="InterPro" id="IPR011990">
    <property type="entry name" value="TPR-like_helical_dom_sf"/>
</dbReference>
<evidence type="ECO:0000256" key="3">
    <source>
        <dbReference type="SAM" id="MobiDB-lite"/>
    </source>
</evidence>
<comment type="caution">
    <text evidence="4">The sequence shown here is derived from an EMBL/GenBank/DDBJ whole genome shotgun (WGS) entry which is preliminary data.</text>
</comment>
<dbReference type="AlphaFoldDB" id="A0A9P6H9C5"/>
<dbReference type="OrthoDB" id="1534087at2759"/>
<dbReference type="SMART" id="SM00028">
    <property type="entry name" value="TPR"/>
    <property type="match status" value="3"/>
</dbReference>
<accession>A0A9P6H9C5</accession>
<name>A0A9P6H9C5_9AGAM</name>
<feature type="compositionally biased region" description="Polar residues" evidence="3">
    <location>
        <begin position="173"/>
        <end position="182"/>
    </location>
</feature>
<dbReference type="Proteomes" id="UP000736335">
    <property type="component" value="Unassembled WGS sequence"/>
</dbReference>
<dbReference type="PROSITE" id="PS50005">
    <property type="entry name" value="TPR"/>
    <property type="match status" value="1"/>
</dbReference>
<evidence type="ECO:0000256" key="1">
    <source>
        <dbReference type="PROSITE-ProRule" id="PRU00339"/>
    </source>
</evidence>
<dbReference type="EMBL" id="WIUZ02000013">
    <property type="protein sequence ID" value="KAF9781794.1"/>
    <property type="molecule type" value="Genomic_DNA"/>
</dbReference>
<reference evidence="4" key="1">
    <citation type="journal article" date="2020" name="Nat. Commun.">
        <title>Large-scale genome sequencing of mycorrhizal fungi provides insights into the early evolution of symbiotic traits.</title>
        <authorList>
            <person name="Miyauchi S."/>
            <person name="Kiss E."/>
            <person name="Kuo A."/>
            <person name="Drula E."/>
            <person name="Kohler A."/>
            <person name="Sanchez-Garcia M."/>
            <person name="Morin E."/>
            <person name="Andreopoulos B."/>
            <person name="Barry K.W."/>
            <person name="Bonito G."/>
            <person name="Buee M."/>
            <person name="Carver A."/>
            <person name="Chen C."/>
            <person name="Cichocki N."/>
            <person name="Clum A."/>
            <person name="Culley D."/>
            <person name="Crous P.W."/>
            <person name="Fauchery L."/>
            <person name="Girlanda M."/>
            <person name="Hayes R.D."/>
            <person name="Keri Z."/>
            <person name="LaButti K."/>
            <person name="Lipzen A."/>
            <person name="Lombard V."/>
            <person name="Magnuson J."/>
            <person name="Maillard F."/>
            <person name="Murat C."/>
            <person name="Nolan M."/>
            <person name="Ohm R.A."/>
            <person name="Pangilinan J."/>
            <person name="Pereira M.F."/>
            <person name="Perotto S."/>
            <person name="Peter M."/>
            <person name="Pfister S."/>
            <person name="Riley R."/>
            <person name="Sitrit Y."/>
            <person name="Stielow J.B."/>
            <person name="Szollosi G."/>
            <person name="Zifcakova L."/>
            <person name="Stursova M."/>
            <person name="Spatafora J.W."/>
            <person name="Tedersoo L."/>
            <person name="Vaario L.M."/>
            <person name="Yamada A."/>
            <person name="Yan M."/>
            <person name="Wang P."/>
            <person name="Xu J."/>
            <person name="Bruns T."/>
            <person name="Baldrian P."/>
            <person name="Vilgalys R."/>
            <person name="Dunand C."/>
            <person name="Henrissat B."/>
            <person name="Grigoriev I.V."/>
            <person name="Hibbett D."/>
            <person name="Nagy L.G."/>
            <person name="Martin F.M."/>
        </authorList>
    </citation>
    <scope>NUCLEOTIDE SEQUENCE</scope>
    <source>
        <strain evidence="4">UH-Tt-Lm1</strain>
    </source>
</reference>
<dbReference type="CDD" id="cd21037">
    <property type="entry name" value="MLKL_NTD"/>
    <property type="match status" value="1"/>
</dbReference>
<feature type="coiled-coil region" evidence="2">
    <location>
        <begin position="88"/>
        <end position="115"/>
    </location>
</feature>
<reference evidence="4" key="2">
    <citation type="submission" date="2020-11" db="EMBL/GenBank/DDBJ databases">
        <authorList>
            <consortium name="DOE Joint Genome Institute"/>
            <person name="Kuo A."/>
            <person name="Miyauchi S."/>
            <person name="Kiss E."/>
            <person name="Drula E."/>
            <person name="Kohler A."/>
            <person name="Sanchez-Garcia M."/>
            <person name="Andreopoulos B."/>
            <person name="Barry K.W."/>
            <person name="Bonito G."/>
            <person name="Buee M."/>
            <person name="Carver A."/>
            <person name="Chen C."/>
            <person name="Cichocki N."/>
            <person name="Clum A."/>
            <person name="Culley D."/>
            <person name="Crous P.W."/>
            <person name="Fauchery L."/>
            <person name="Girlanda M."/>
            <person name="Hayes R."/>
            <person name="Keri Z."/>
            <person name="Labutti K."/>
            <person name="Lipzen A."/>
            <person name="Lombard V."/>
            <person name="Magnuson J."/>
            <person name="Maillard F."/>
            <person name="Morin E."/>
            <person name="Murat C."/>
            <person name="Nolan M."/>
            <person name="Ohm R."/>
            <person name="Pangilinan J."/>
            <person name="Pereira M."/>
            <person name="Perotto S."/>
            <person name="Peter M."/>
            <person name="Riley R."/>
            <person name="Sitrit Y."/>
            <person name="Stielow B."/>
            <person name="Szollosi G."/>
            <person name="Zifcakova L."/>
            <person name="Stursova M."/>
            <person name="Spatafora J.W."/>
            <person name="Tedersoo L."/>
            <person name="Vaario L.-M."/>
            <person name="Yamada A."/>
            <person name="Yan M."/>
            <person name="Wang P."/>
            <person name="Xu J."/>
            <person name="Bruns T."/>
            <person name="Baldrian P."/>
            <person name="Vilgalys R."/>
            <person name="Henrissat B."/>
            <person name="Grigoriev I.V."/>
            <person name="Hibbett D."/>
            <person name="Nagy L.G."/>
            <person name="Martin F.M."/>
        </authorList>
    </citation>
    <scope>NUCLEOTIDE SEQUENCE</scope>
    <source>
        <strain evidence="4">UH-Tt-Lm1</strain>
    </source>
</reference>
<protein>
    <submittedName>
        <fullName evidence="4">Uncharacterized protein</fullName>
    </submittedName>
</protein>
<feature type="region of interest" description="Disordered" evidence="3">
    <location>
        <begin position="171"/>
        <end position="190"/>
    </location>
</feature>
<dbReference type="SUPFAM" id="SSF48452">
    <property type="entry name" value="TPR-like"/>
    <property type="match status" value="1"/>
</dbReference>
<dbReference type="InterPro" id="IPR036537">
    <property type="entry name" value="Adaptor_Cbl_N_dom_sf"/>
</dbReference>
<evidence type="ECO:0000313" key="4">
    <source>
        <dbReference type="EMBL" id="KAF9781794.1"/>
    </source>
</evidence>
<proteinExistence type="predicted"/>
<dbReference type="PANTHER" id="PTHR47691:SF3">
    <property type="entry name" value="HTH-TYPE TRANSCRIPTIONAL REGULATOR RV0890C-RELATED"/>
    <property type="match status" value="1"/>
</dbReference>
<dbReference type="GO" id="GO:0007166">
    <property type="term" value="P:cell surface receptor signaling pathway"/>
    <property type="evidence" value="ECO:0007669"/>
    <property type="project" value="InterPro"/>
</dbReference>
<dbReference type="PANTHER" id="PTHR47691">
    <property type="entry name" value="REGULATOR-RELATED"/>
    <property type="match status" value="1"/>
</dbReference>
<dbReference type="Gene3D" id="1.20.930.20">
    <property type="entry name" value="Adaptor protein Cbl, N-terminal domain"/>
    <property type="match status" value="1"/>
</dbReference>
<dbReference type="SUPFAM" id="SSF52540">
    <property type="entry name" value="P-loop containing nucleoside triphosphate hydrolases"/>
    <property type="match status" value="1"/>
</dbReference>
<dbReference type="InterPro" id="IPR019734">
    <property type="entry name" value="TPR_rpt"/>
</dbReference>
<keyword evidence="5" id="KW-1185">Reference proteome</keyword>
<evidence type="ECO:0000256" key="2">
    <source>
        <dbReference type="SAM" id="Coils"/>
    </source>
</evidence>
<keyword evidence="2" id="KW-0175">Coiled coil</keyword>
<evidence type="ECO:0000313" key="5">
    <source>
        <dbReference type="Proteomes" id="UP000736335"/>
    </source>
</evidence>
<dbReference type="Gene3D" id="1.25.40.10">
    <property type="entry name" value="Tetratricopeptide repeat domain"/>
    <property type="match status" value="2"/>
</dbReference>
<feature type="repeat" description="TPR" evidence="1">
    <location>
        <begin position="716"/>
        <end position="749"/>
    </location>
</feature>
<dbReference type="InterPro" id="IPR027417">
    <property type="entry name" value="P-loop_NTPase"/>
</dbReference>
<gene>
    <name evidence="4" type="ORF">BJ322DRAFT_1111716</name>
</gene>
<dbReference type="InterPro" id="IPR059179">
    <property type="entry name" value="MLKL-like_MCAfunc"/>
</dbReference>
<sequence length="999" mass="112802">METKSRQQKWQEKALSSLNVAIEVLNLAKEISSITPAKAAFGVASILLAMIRDMMANQQDYVELGLSCAHVCQVLKRGLNERQTDDLNKTVLEAIEKLETTVEAIRNKIVKQGERNAVSRFFHSKADQAAIAGWGGDFDRILHIFNAEFSINNHVVLVDIRHDVRAVLRGTDGRSTQASTPLGESPPPRPRACFGRDGLIEQIVGLADALNPMALIGPGGIGKTSVALAALHHDRMKERFGENRRFIRCDKFPPSRSNFLRRLSRVIGAGVENPEDLDPLRSCLSSEEMLIVLDNAESILDPRGTDGKEIYGVVKELGQFSNICLAITSRITTVPPDCKTIKVPTLSMEAARNTFYGIYEHGGRSDRINDILGQLDYHPLSVTLLATVAQQNQWDNNRLAGEWERRQTGVLQTEHDDSLAATIELSLASPMFRALGPDARGLLGVVAFFPQGVDEKNFRWLFPSIPDINTIFDKLCILSLAYRSGSFVTMLAPLRDYLRPTDLTQSTHLCATKDLYLTRLSFVIDPDTPTFQESTWIISEDVNVEHLLDAFTFVDANSKVIWDTCANFMEHLYWHKERQTILRSKVEQLPDDHPSKPDCLFWLSRLFQAMGNHMEQKSLLLHLLALRRTEGNDFQVARTLRELSNSNRMLSLFEEGIREAKEALEIMERVGDTTDRAKCLVSLAHSLLENNQLDAAEDAISGAINLWEEDEQFDICRSHRTLGEIYRRKGEREKAVQNFEVALGIASRFEWHNNIFWIHYNMAYLFYNEGELDDAQSHITQARLHAVNDKYCLGLAREMQGWIWYEQDRLEDAMSEALGAKEIYEKLGAAVDLGDVGRLIEAIEEEMESRAAPIASDSIVCLHTGFTTRITIPFVHPNLLGTVYSRRSRQNLPDTLSAPQDPLYDALQTTCQSPTQMAYGNRTLKSKFYDAFASIQRPLDTHNQPDHGRKRRIVSRIFSLESELEVEPSIRLHVGESLRQWDKLAEAGERRLSGDEGDR</sequence>
<keyword evidence="1" id="KW-0802">TPR repeat</keyword>